<keyword evidence="6" id="KW-1185">Reference proteome</keyword>
<evidence type="ECO:0000313" key="6">
    <source>
        <dbReference type="Proteomes" id="UP000321571"/>
    </source>
</evidence>
<feature type="domain" description="Chorismate-utilising enzyme C-terminal" evidence="3">
    <location>
        <begin position="159"/>
        <end position="403"/>
    </location>
</feature>
<dbReference type="PRINTS" id="PR00096">
    <property type="entry name" value="GATASE"/>
</dbReference>
<dbReference type="Pfam" id="PF01063">
    <property type="entry name" value="Aminotran_4"/>
    <property type="match status" value="1"/>
</dbReference>
<reference evidence="5 6" key="1">
    <citation type="submission" date="2019-06" db="EMBL/GenBank/DDBJ databases">
        <title>Aeromicrobium sp. nov., isolated from a maize field.</title>
        <authorList>
            <person name="Lin S.-Y."/>
            <person name="Tsai C.-F."/>
            <person name="Young C.-C."/>
        </authorList>
    </citation>
    <scope>NUCLEOTIDE SEQUENCE [LARGE SCALE GENOMIC DNA]</scope>
    <source>
        <strain evidence="5 6">CC-CFT486</strain>
    </source>
</reference>
<dbReference type="NCBIfam" id="TIGR00566">
    <property type="entry name" value="trpG_papA"/>
    <property type="match status" value="1"/>
</dbReference>
<dbReference type="PRINTS" id="PR00099">
    <property type="entry name" value="CPSGATASE"/>
</dbReference>
<dbReference type="GO" id="GO:0046820">
    <property type="term" value="F:4-amino-4-deoxychorismate synthase activity"/>
    <property type="evidence" value="ECO:0007669"/>
    <property type="project" value="UniProtKB-EC"/>
</dbReference>
<dbReference type="PRINTS" id="PR00097">
    <property type="entry name" value="ANTSNTHASEII"/>
</dbReference>
<sequence>MATTDVRRVRLDLALEPLDVLRRFRGRDRLVALIGDWHHGEALIAFDPVRVLQPGEDPFEVVDDPAPRPGPAFGGGWIGVWGYQLGRLVERLPEPAHRPVPQPPARLAFYDRVLRLTDGVWWLESIGPADDTDVLDALAGEATSESFDVGAFAMTPSPESHRAAVSEALEHIRAGDIFQVNLCARLEASFAGDPLDLFCAGVDALAPAYAAFVDAPEGAVASFSPELFLRRTGDEVLTSPIKGTAPLDSDPAELEASAKDRAENVMIVDLMRNDLGRVCTPGSVRVPALVRAERHAVWHLVSDVVGHVAHDVPSSALLRATFPPGSVTGAPKVRAMEVAAALEPTARETYTGAIGHVSPTAGLELNVAIRTFEIAGDRIWLGVGGGIVADSTPDGEYAECLVKARPLIEAIGGRLEVSTGSTAGAERTVPEPVERTGRADTRRGVFDTLLVVDGQAMDVEAHVARLDASVRSVYGQTVRAGLEAAVHRKARGLAGRHRLRLDAVPSAGGVVVSMTTATITDDVDAFRLVPRVVPGGWGAHKWVDRGPLAHDLPGGPGGGAGPWAAMGTDLLVLDDDGSVLETSRANVFVVHDDGVHTPPLDGRILPGTGRARVVETLIGAGIPVIQRRLTTADLTRASEVFVANALRGVVPVTEVEGVGTWPPGPVATSLQADTVASGGPSVAELPPAPSALGTARPRVLFIDNYDSFVFNLVQYVRELGASAEVVRNDAVTVDEIAAGGFTHLVVSPGPGTPSDAGVSVEAIRRLGPTLPVLGVCLGHQAIAEAYGAAVVRATEVVHGKPSLVHHDGTGVFAGLPTPLTCGRYHSLVVDPATLPDDLAITARTASRVVMGLRHRSHPVEGVQMHPESILTARGHDMLANFVGPPD</sequence>
<accession>A0A5C8NHN7</accession>
<dbReference type="EMBL" id="VDUX01000004">
    <property type="protein sequence ID" value="TXL60662.1"/>
    <property type="molecule type" value="Genomic_DNA"/>
</dbReference>
<evidence type="ECO:0000259" key="2">
    <source>
        <dbReference type="Pfam" id="PF00117"/>
    </source>
</evidence>
<keyword evidence="1" id="KW-0315">Glutamine amidotransferase</keyword>
<evidence type="ECO:0000313" key="5">
    <source>
        <dbReference type="EMBL" id="TXL60662.1"/>
    </source>
</evidence>
<dbReference type="PANTHER" id="PTHR11236">
    <property type="entry name" value="AMINOBENZOATE/ANTHRANILATE SYNTHASE"/>
    <property type="match status" value="1"/>
</dbReference>
<dbReference type="SUPFAM" id="SSF52317">
    <property type="entry name" value="Class I glutamine amidotransferase-like"/>
    <property type="match status" value="1"/>
</dbReference>
<keyword evidence="5" id="KW-0808">Transferase</keyword>
<dbReference type="Pfam" id="PF00425">
    <property type="entry name" value="Chorismate_bind"/>
    <property type="match status" value="1"/>
</dbReference>
<evidence type="ECO:0000259" key="3">
    <source>
        <dbReference type="Pfam" id="PF00425"/>
    </source>
</evidence>
<dbReference type="AlphaFoldDB" id="A0A5C8NHN7"/>
<dbReference type="InterPro" id="IPR006805">
    <property type="entry name" value="Anth_synth_I_N"/>
</dbReference>
<evidence type="ECO:0000256" key="1">
    <source>
        <dbReference type="ARBA" id="ARBA00022962"/>
    </source>
</evidence>
<dbReference type="InterPro" id="IPR015890">
    <property type="entry name" value="Chorismate_C"/>
</dbReference>
<dbReference type="Gene3D" id="3.60.120.10">
    <property type="entry name" value="Anthranilate synthase"/>
    <property type="match status" value="1"/>
</dbReference>
<dbReference type="InterPro" id="IPR006221">
    <property type="entry name" value="TrpG/PapA_dom"/>
</dbReference>
<organism evidence="5 6">
    <name type="scientific">Aeromicrobium terrae</name>
    <dbReference type="NCBI Taxonomy" id="2498846"/>
    <lineage>
        <taxon>Bacteria</taxon>
        <taxon>Bacillati</taxon>
        <taxon>Actinomycetota</taxon>
        <taxon>Actinomycetes</taxon>
        <taxon>Propionibacteriales</taxon>
        <taxon>Nocardioidaceae</taxon>
        <taxon>Aeromicrobium</taxon>
    </lineage>
</organism>
<feature type="domain" description="Anthranilate synthase component I N-terminal" evidence="4">
    <location>
        <begin position="38"/>
        <end position="114"/>
    </location>
</feature>
<dbReference type="PROSITE" id="PS51273">
    <property type="entry name" value="GATASE_TYPE_1"/>
    <property type="match status" value="1"/>
</dbReference>
<dbReference type="PANTHER" id="PTHR11236:SF50">
    <property type="entry name" value="AMINODEOXYCHORISMATE SYNTHASE COMPONENT 1"/>
    <property type="match status" value="1"/>
</dbReference>
<dbReference type="CDD" id="cd01743">
    <property type="entry name" value="GATase1_Anthranilate_Synthase"/>
    <property type="match status" value="1"/>
</dbReference>
<feature type="domain" description="Glutamine amidotransferase" evidence="2">
    <location>
        <begin position="701"/>
        <end position="882"/>
    </location>
</feature>
<evidence type="ECO:0000259" key="4">
    <source>
        <dbReference type="Pfam" id="PF04715"/>
    </source>
</evidence>
<dbReference type="GO" id="GO:0000162">
    <property type="term" value="P:L-tryptophan biosynthetic process"/>
    <property type="evidence" value="ECO:0007669"/>
    <property type="project" value="TreeGrafter"/>
</dbReference>
<dbReference type="FunFam" id="3.40.50.880:FF:000003">
    <property type="entry name" value="Anthranilate synthase component II"/>
    <property type="match status" value="1"/>
</dbReference>
<dbReference type="InterPro" id="IPR017926">
    <property type="entry name" value="GATASE"/>
</dbReference>
<protein>
    <submittedName>
        <fullName evidence="5">Aminodeoxychorismate synthase component I</fullName>
        <ecNumber evidence="5">2.6.1.85</ecNumber>
    </submittedName>
</protein>
<name>A0A5C8NHN7_9ACTN</name>
<dbReference type="Pfam" id="PF00117">
    <property type="entry name" value="GATase"/>
    <property type="match status" value="1"/>
</dbReference>
<dbReference type="InterPro" id="IPR029062">
    <property type="entry name" value="Class_I_gatase-like"/>
</dbReference>
<keyword evidence="5" id="KW-0032">Aminotransferase</keyword>
<dbReference type="Gene3D" id="3.40.50.880">
    <property type="match status" value="1"/>
</dbReference>
<dbReference type="SUPFAM" id="SSF56322">
    <property type="entry name" value="ADC synthase"/>
    <property type="match status" value="1"/>
</dbReference>
<proteinExistence type="predicted"/>
<dbReference type="InterPro" id="IPR036038">
    <property type="entry name" value="Aminotransferase-like"/>
</dbReference>
<dbReference type="SUPFAM" id="SSF56752">
    <property type="entry name" value="D-aminoacid aminotransferase-like PLP-dependent enzymes"/>
    <property type="match status" value="1"/>
</dbReference>
<dbReference type="InterPro" id="IPR019999">
    <property type="entry name" value="Anth_synth_I-like"/>
</dbReference>
<dbReference type="EC" id="2.6.1.85" evidence="5"/>
<dbReference type="OrthoDB" id="3518032at2"/>
<dbReference type="InterPro" id="IPR005801">
    <property type="entry name" value="ADC_synthase"/>
</dbReference>
<dbReference type="InterPro" id="IPR043132">
    <property type="entry name" value="BCAT-like_C"/>
</dbReference>
<dbReference type="NCBIfam" id="NF004530">
    <property type="entry name" value="PRK05877.1"/>
    <property type="match status" value="1"/>
</dbReference>
<dbReference type="InterPro" id="IPR001544">
    <property type="entry name" value="Aminotrans_IV"/>
</dbReference>
<dbReference type="Gene3D" id="3.20.10.10">
    <property type="entry name" value="D-amino Acid Aminotransferase, subunit A, domain 2"/>
    <property type="match status" value="1"/>
</dbReference>
<comment type="caution">
    <text evidence="5">The sequence shown here is derived from an EMBL/GenBank/DDBJ whole genome shotgun (WGS) entry which is preliminary data.</text>
</comment>
<dbReference type="Proteomes" id="UP000321571">
    <property type="component" value="Unassembled WGS sequence"/>
</dbReference>
<gene>
    <name evidence="5" type="ORF">FHP06_09510</name>
</gene>
<dbReference type="Pfam" id="PF04715">
    <property type="entry name" value="Anth_synt_I_N"/>
    <property type="match status" value="1"/>
</dbReference>